<name>A0A9P1IUQ5_9PELO</name>
<sequence length="127" mass="13663">MSDALVWQIVRNNNAFLRTQRGINKRFSTERFNLKKVNSPRYSGLANSRAIDVSAAPSGKGVVVSTKNTRGGQPAKAVASATVSKTPIASTRAIAKNSGFARFNKLAQRRAAAYVRSQLAKAPKTEA</sequence>
<dbReference type="PANTHER" id="PTHR10544">
    <property type="entry name" value="60S RIBOSOMAL PROTEIN L28"/>
    <property type="match status" value="1"/>
</dbReference>
<dbReference type="InterPro" id="IPR029004">
    <property type="entry name" value="Ribosomal_eL28/Mak16"/>
</dbReference>
<evidence type="ECO:0000256" key="2">
    <source>
        <dbReference type="ARBA" id="ARBA00022980"/>
    </source>
</evidence>
<dbReference type="GO" id="GO:0005840">
    <property type="term" value="C:ribosome"/>
    <property type="evidence" value="ECO:0007669"/>
    <property type="project" value="UniProtKB-KW"/>
</dbReference>
<dbReference type="OrthoDB" id="338850at2759"/>
<proteinExistence type="inferred from homology"/>
<keyword evidence="2" id="KW-0689">Ribosomal protein</keyword>
<comment type="caution">
    <text evidence="7">The sequence shown here is derived from an EMBL/GenBank/DDBJ whole genome shotgun (WGS) entry which is preliminary data.</text>
</comment>
<evidence type="ECO:0000256" key="3">
    <source>
        <dbReference type="ARBA" id="ARBA00023274"/>
    </source>
</evidence>
<evidence type="ECO:0000313" key="7">
    <source>
        <dbReference type="EMBL" id="CAI5452510.1"/>
    </source>
</evidence>
<comment type="similarity">
    <text evidence="1">Belongs to the eukaryotic ribosomal protein eL28 family.</text>
</comment>
<dbReference type="GO" id="GO:0003735">
    <property type="term" value="F:structural constituent of ribosome"/>
    <property type="evidence" value="ECO:0007669"/>
    <property type="project" value="InterPro"/>
</dbReference>
<evidence type="ECO:0000313" key="8">
    <source>
        <dbReference type="Proteomes" id="UP001152747"/>
    </source>
</evidence>
<accession>A0A9P1IUQ5</accession>
<dbReference type="GO" id="GO:0006412">
    <property type="term" value="P:translation"/>
    <property type="evidence" value="ECO:0007669"/>
    <property type="project" value="InterPro"/>
</dbReference>
<dbReference type="GO" id="GO:1990904">
    <property type="term" value="C:ribonucleoprotein complex"/>
    <property type="evidence" value="ECO:0007669"/>
    <property type="project" value="UniProtKB-KW"/>
</dbReference>
<keyword evidence="3" id="KW-0687">Ribonucleoprotein</keyword>
<evidence type="ECO:0000256" key="1">
    <source>
        <dbReference type="ARBA" id="ARBA00007926"/>
    </source>
</evidence>
<reference evidence="7" key="1">
    <citation type="submission" date="2022-11" db="EMBL/GenBank/DDBJ databases">
        <authorList>
            <person name="Kikuchi T."/>
        </authorList>
    </citation>
    <scope>NUCLEOTIDE SEQUENCE</scope>
    <source>
        <strain evidence="7">PS1010</strain>
    </source>
</reference>
<feature type="domain" description="Ribosomal eL28/Mak16" evidence="6">
    <location>
        <begin position="5"/>
        <end position="116"/>
    </location>
</feature>
<evidence type="ECO:0000256" key="5">
    <source>
        <dbReference type="ARBA" id="ARBA00035330"/>
    </source>
</evidence>
<dbReference type="EMBL" id="CANHGI010000005">
    <property type="protein sequence ID" value="CAI5452510.1"/>
    <property type="molecule type" value="Genomic_DNA"/>
</dbReference>
<keyword evidence="8" id="KW-1185">Reference proteome</keyword>
<dbReference type="Gene3D" id="3.30.390.110">
    <property type="match status" value="1"/>
</dbReference>
<dbReference type="FunFam" id="3.30.390.110:FF:000005">
    <property type="entry name" value="60S ribosomal protein L28"/>
    <property type="match status" value="1"/>
</dbReference>
<dbReference type="InterPro" id="IPR002672">
    <property type="entry name" value="Ribosomal_eL28"/>
</dbReference>
<evidence type="ECO:0000259" key="6">
    <source>
        <dbReference type="Pfam" id="PF01778"/>
    </source>
</evidence>
<dbReference type="Proteomes" id="UP001152747">
    <property type="component" value="Unassembled WGS sequence"/>
</dbReference>
<evidence type="ECO:0000256" key="4">
    <source>
        <dbReference type="ARBA" id="ARBA00035223"/>
    </source>
</evidence>
<protein>
    <recommendedName>
        <fullName evidence="4">Large ribosomal subunit protein eL28</fullName>
    </recommendedName>
    <alternativeName>
        <fullName evidence="5">60S ribosomal protein L28</fullName>
    </alternativeName>
</protein>
<gene>
    <name evidence="7" type="ORF">CAMP_LOCUS15147</name>
</gene>
<dbReference type="Pfam" id="PF01778">
    <property type="entry name" value="Ribosomal_L28e"/>
    <property type="match status" value="1"/>
</dbReference>
<organism evidence="7 8">
    <name type="scientific">Caenorhabditis angaria</name>
    <dbReference type="NCBI Taxonomy" id="860376"/>
    <lineage>
        <taxon>Eukaryota</taxon>
        <taxon>Metazoa</taxon>
        <taxon>Ecdysozoa</taxon>
        <taxon>Nematoda</taxon>
        <taxon>Chromadorea</taxon>
        <taxon>Rhabditida</taxon>
        <taxon>Rhabditina</taxon>
        <taxon>Rhabditomorpha</taxon>
        <taxon>Rhabditoidea</taxon>
        <taxon>Rhabditidae</taxon>
        <taxon>Peloderinae</taxon>
        <taxon>Caenorhabditis</taxon>
    </lineage>
</organism>
<dbReference type="AlphaFoldDB" id="A0A9P1IUQ5"/>